<dbReference type="AlphaFoldDB" id="A0AAE3A816"/>
<evidence type="ECO:0000313" key="2">
    <source>
        <dbReference type="Proteomes" id="UP001198220"/>
    </source>
</evidence>
<comment type="caution">
    <text evidence="1">The sequence shown here is derived from an EMBL/GenBank/DDBJ whole genome shotgun (WGS) entry which is preliminary data.</text>
</comment>
<proteinExistence type="predicted"/>
<dbReference type="EMBL" id="JAJEPS010000001">
    <property type="protein sequence ID" value="MCC2124845.1"/>
    <property type="molecule type" value="Genomic_DNA"/>
</dbReference>
<name>A0AAE3A816_9FIRM</name>
<keyword evidence="2" id="KW-1185">Reference proteome</keyword>
<reference evidence="1 2" key="1">
    <citation type="submission" date="2021-10" db="EMBL/GenBank/DDBJ databases">
        <title>Anaerobic single-cell dispensing facilitates the cultivation of human gut bacteria.</title>
        <authorList>
            <person name="Afrizal A."/>
        </authorList>
    </citation>
    <scope>NUCLEOTIDE SEQUENCE [LARGE SCALE GENOMIC DNA]</scope>
    <source>
        <strain evidence="1 2">CLA-AA-H276</strain>
    </source>
</reference>
<dbReference type="Proteomes" id="UP001198220">
    <property type="component" value="Unassembled WGS sequence"/>
</dbReference>
<evidence type="ECO:0000313" key="1">
    <source>
        <dbReference type="EMBL" id="MCC2124845.1"/>
    </source>
</evidence>
<gene>
    <name evidence="1" type="ORF">LKD36_01475</name>
</gene>
<accession>A0AAE3A816</accession>
<organism evidence="1 2">
    <name type="scientific">Hominiventricola filiformis</name>
    <dbReference type="NCBI Taxonomy" id="2885352"/>
    <lineage>
        <taxon>Bacteria</taxon>
        <taxon>Bacillati</taxon>
        <taxon>Bacillota</taxon>
        <taxon>Clostridia</taxon>
        <taxon>Lachnospirales</taxon>
        <taxon>Lachnospiraceae</taxon>
        <taxon>Hominiventricola</taxon>
    </lineage>
</organism>
<protein>
    <submittedName>
        <fullName evidence="1">Uncharacterized protein</fullName>
    </submittedName>
</protein>
<dbReference type="RefSeq" id="WP_308458399.1">
    <property type="nucleotide sequence ID" value="NZ_JAJEPS010000001.1"/>
</dbReference>
<sequence length="125" mass="14355">MKMKLDNGTLIIADCDGMQFNIIKSWNKMKWNRSRQWLEGPCTGELLNRLAGLVRLPASIEAERQHINRIALAVDLERMKEAPVPLYKYPVKFPLFKHQVRGANMALITFGLIDPPEVPEQEKDP</sequence>